<protein>
    <submittedName>
        <fullName evidence="1">Uncharacterized protein</fullName>
    </submittedName>
</protein>
<evidence type="ECO:0000313" key="1">
    <source>
        <dbReference type="EMBL" id="EGV27629.1"/>
    </source>
</evidence>
<dbReference type="AlphaFoldDB" id="G2E8E4"/>
<proteinExistence type="predicted"/>
<dbReference type="EMBL" id="AFWT01000077">
    <property type="protein sequence ID" value="EGV27629.1"/>
    <property type="molecule type" value="Genomic_DNA"/>
</dbReference>
<dbReference type="eggNOG" id="COG3464">
    <property type="taxonomic scope" value="Bacteria"/>
</dbReference>
<dbReference type="OrthoDB" id="5791038at2"/>
<gene>
    <name evidence="1" type="ORF">ThidrDRAFT_4558</name>
</gene>
<dbReference type="STRING" id="765913.ThidrDRAFT_4558"/>
<keyword evidence="2" id="KW-1185">Reference proteome</keyword>
<evidence type="ECO:0000313" key="2">
    <source>
        <dbReference type="Proteomes" id="UP000004200"/>
    </source>
</evidence>
<dbReference type="Proteomes" id="UP000004200">
    <property type="component" value="Unassembled WGS sequence"/>
</dbReference>
<sequence length="124" mass="14125">MFDTETLQTLLNLPDIAIDRVVLTERKTLKIYVHSTLEGTECHRCDKPIDHDYGLGQEINLRHLPLFDYTTVIVLRPKRYQCRHCSDRPTTSQTTVVVYASGVGHQGLRKFGVRSPIAHLPARA</sequence>
<reference evidence="1 2" key="1">
    <citation type="submission" date="2011-06" db="EMBL/GenBank/DDBJ databases">
        <title>The draft genome of Thiorhodococcus drewsii AZ1.</title>
        <authorList>
            <consortium name="US DOE Joint Genome Institute (JGI-PGF)"/>
            <person name="Lucas S."/>
            <person name="Han J."/>
            <person name="Lapidus A."/>
            <person name="Cheng J.-F."/>
            <person name="Goodwin L."/>
            <person name="Pitluck S."/>
            <person name="Peters L."/>
            <person name="Land M.L."/>
            <person name="Hauser L."/>
            <person name="Vogl K."/>
            <person name="Liu Z."/>
            <person name="Imhoff J."/>
            <person name="Thiel V."/>
            <person name="Frigaard N.-U."/>
            <person name="Bryant D.A."/>
            <person name="Woyke T.J."/>
        </authorList>
    </citation>
    <scope>NUCLEOTIDE SEQUENCE [LARGE SCALE GENOMIC DNA]</scope>
    <source>
        <strain evidence="1 2">AZ1</strain>
    </source>
</reference>
<accession>G2E8E4</accession>
<organism evidence="1 2">
    <name type="scientific">Thiorhodococcus drewsii AZ1</name>
    <dbReference type="NCBI Taxonomy" id="765913"/>
    <lineage>
        <taxon>Bacteria</taxon>
        <taxon>Pseudomonadati</taxon>
        <taxon>Pseudomonadota</taxon>
        <taxon>Gammaproteobacteria</taxon>
        <taxon>Chromatiales</taxon>
        <taxon>Chromatiaceae</taxon>
        <taxon>Thiorhodococcus</taxon>
    </lineage>
</organism>
<comment type="caution">
    <text evidence="1">The sequence shown here is derived from an EMBL/GenBank/DDBJ whole genome shotgun (WGS) entry which is preliminary data.</text>
</comment>
<name>G2E8E4_9GAMM</name>